<dbReference type="PROSITE" id="PS00150">
    <property type="entry name" value="ACYLPHOSPHATASE_1"/>
    <property type="match status" value="1"/>
</dbReference>
<dbReference type="Pfam" id="PF00708">
    <property type="entry name" value="Acylphosphatase"/>
    <property type="match status" value="1"/>
</dbReference>
<dbReference type="PRINTS" id="PR00112">
    <property type="entry name" value="ACYLPHPHTASE"/>
</dbReference>
<evidence type="ECO:0000256" key="1">
    <source>
        <dbReference type="ARBA" id="ARBA00005614"/>
    </source>
</evidence>
<sequence length="90" mass="10549">MRTYQADVDGRVQGVCFRAWTREVARMLGVRGYVRNRADGRVRVVAQGDEQALERLARELRRGAPLARVSEVREEYIESEEVFKNFEVRY</sequence>
<gene>
    <name evidence="8" type="ORF">SAMN02745704_01629</name>
</gene>
<dbReference type="EC" id="3.6.1.7" evidence="2 4"/>
<dbReference type="PROSITE" id="PS00151">
    <property type="entry name" value="ACYLPHOSPHATASE_2"/>
    <property type="match status" value="1"/>
</dbReference>
<evidence type="ECO:0000256" key="2">
    <source>
        <dbReference type="ARBA" id="ARBA00012150"/>
    </source>
</evidence>
<dbReference type="InterPro" id="IPR017968">
    <property type="entry name" value="Acylphosphatase_CS"/>
</dbReference>
<dbReference type="SUPFAM" id="SSF54975">
    <property type="entry name" value="Acylphosphatase/BLUF domain-like"/>
    <property type="match status" value="1"/>
</dbReference>
<keyword evidence="4 5" id="KW-0378">Hydrolase</keyword>
<comment type="catalytic activity">
    <reaction evidence="3 4 5">
        <text>an acyl phosphate + H2O = a carboxylate + phosphate + H(+)</text>
        <dbReference type="Rhea" id="RHEA:14965"/>
        <dbReference type="ChEBI" id="CHEBI:15377"/>
        <dbReference type="ChEBI" id="CHEBI:15378"/>
        <dbReference type="ChEBI" id="CHEBI:29067"/>
        <dbReference type="ChEBI" id="CHEBI:43474"/>
        <dbReference type="ChEBI" id="CHEBI:59918"/>
        <dbReference type="EC" id="3.6.1.7"/>
    </reaction>
</comment>
<dbReference type="AlphaFoldDB" id="A0A1T4X1A1"/>
<dbReference type="Gene3D" id="3.30.70.100">
    <property type="match status" value="1"/>
</dbReference>
<comment type="similarity">
    <text evidence="1 6">Belongs to the acylphosphatase family.</text>
</comment>
<reference evidence="8 9" key="1">
    <citation type="submission" date="2017-02" db="EMBL/GenBank/DDBJ databases">
        <authorList>
            <person name="Peterson S.W."/>
        </authorList>
    </citation>
    <scope>NUCLEOTIDE SEQUENCE [LARGE SCALE GENOMIC DNA]</scope>
    <source>
        <strain evidence="8 9">DSM 16080</strain>
    </source>
</reference>
<dbReference type="PANTHER" id="PTHR47268:SF4">
    <property type="entry name" value="ACYLPHOSPHATASE"/>
    <property type="match status" value="1"/>
</dbReference>
<evidence type="ECO:0000256" key="3">
    <source>
        <dbReference type="ARBA" id="ARBA00047645"/>
    </source>
</evidence>
<dbReference type="GO" id="GO:0003998">
    <property type="term" value="F:acylphosphatase activity"/>
    <property type="evidence" value="ECO:0007669"/>
    <property type="project" value="UniProtKB-EC"/>
</dbReference>
<evidence type="ECO:0000256" key="5">
    <source>
        <dbReference type="RuleBase" id="RU000553"/>
    </source>
</evidence>
<evidence type="ECO:0000259" key="7">
    <source>
        <dbReference type="PROSITE" id="PS51160"/>
    </source>
</evidence>
<dbReference type="OrthoDB" id="5295388at2"/>
<feature type="active site" evidence="4">
    <location>
        <position position="18"/>
    </location>
</feature>
<dbReference type="PANTHER" id="PTHR47268">
    <property type="entry name" value="ACYLPHOSPHATASE"/>
    <property type="match status" value="1"/>
</dbReference>
<name>A0A1T4X1A1_9BACT</name>
<protein>
    <recommendedName>
        <fullName evidence="2 4">Acylphosphatase</fullName>
        <ecNumber evidence="2 4">3.6.1.7</ecNumber>
    </recommendedName>
</protein>
<evidence type="ECO:0000256" key="4">
    <source>
        <dbReference type="PROSITE-ProRule" id="PRU00520"/>
    </source>
</evidence>
<dbReference type="InterPro" id="IPR001792">
    <property type="entry name" value="Acylphosphatase-like_dom"/>
</dbReference>
<evidence type="ECO:0000313" key="8">
    <source>
        <dbReference type="EMBL" id="SKA83362.1"/>
    </source>
</evidence>
<evidence type="ECO:0000256" key="6">
    <source>
        <dbReference type="RuleBase" id="RU004168"/>
    </source>
</evidence>
<feature type="active site" evidence="4">
    <location>
        <position position="36"/>
    </location>
</feature>
<dbReference type="InterPro" id="IPR020456">
    <property type="entry name" value="Acylphosphatase"/>
</dbReference>
<dbReference type="PROSITE" id="PS51160">
    <property type="entry name" value="ACYLPHOSPHATASE_3"/>
    <property type="match status" value="1"/>
</dbReference>
<dbReference type="InterPro" id="IPR036046">
    <property type="entry name" value="Acylphosphatase-like_dom_sf"/>
</dbReference>
<feature type="domain" description="Acylphosphatase-like" evidence="7">
    <location>
        <begin position="3"/>
        <end position="90"/>
    </location>
</feature>
<dbReference type="RefSeq" id="WP_078717195.1">
    <property type="nucleotide sequence ID" value="NZ_FUYC01000006.1"/>
</dbReference>
<accession>A0A1T4X1A1</accession>
<organism evidence="8 9">
    <name type="scientific">Paucidesulfovibrio gracilis DSM 16080</name>
    <dbReference type="NCBI Taxonomy" id="1121449"/>
    <lineage>
        <taxon>Bacteria</taxon>
        <taxon>Pseudomonadati</taxon>
        <taxon>Thermodesulfobacteriota</taxon>
        <taxon>Desulfovibrionia</taxon>
        <taxon>Desulfovibrionales</taxon>
        <taxon>Desulfovibrionaceae</taxon>
        <taxon>Paucidesulfovibrio</taxon>
    </lineage>
</organism>
<proteinExistence type="inferred from homology"/>
<dbReference type="Proteomes" id="UP000190027">
    <property type="component" value="Unassembled WGS sequence"/>
</dbReference>
<keyword evidence="9" id="KW-1185">Reference proteome</keyword>
<dbReference type="STRING" id="1121449.SAMN02745704_01629"/>
<evidence type="ECO:0000313" key="9">
    <source>
        <dbReference type="Proteomes" id="UP000190027"/>
    </source>
</evidence>
<dbReference type="EMBL" id="FUYC01000006">
    <property type="protein sequence ID" value="SKA83362.1"/>
    <property type="molecule type" value="Genomic_DNA"/>
</dbReference>